<organism evidence="1">
    <name type="scientific">marine sediment metagenome</name>
    <dbReference type="NCBI Taxonomy" id="412755"/>
    <lineage>
        <taxon>unclassified sequences</taxon>
        <taxon>metagenomes</taxon>
        <taxon>ecological metagenomes</taxon>
    </lineage>
</organism>
<reference evidence="1" key="1">
    <citation type="journal article" date="2015" name="Nature">
        <title>Complex archaea that bridge the gap between prokaryotes and eukaryotes.</title>
        <authorList>
            <person name="Spang A."/>
            <person name="Saw J.H."/>
            <person name="Jorgensen S.L."/>
            <person name="Zaremba-Niedzwiedzka K."/>
            <person name="Martijn J."/>
            <person name="Lind A.E."/>
            <person name="van Eijk R."/>
            <person name="Schleper C."/>
            <person name="Guy L."/>
            <person name="Ettema T.J."/>
        </authorList>
    </citation>
    <scope>NUCLEOTIDE SEQUENCE</scope>
</reference>
<comment type="caution">
    <text evidence="1">The sequence shown here is derived from an EMBL/GenBank/DDBJ whole genome shotgun (WGS) entry which is preliminary data.</text>
</comment>
<evidence type="ECO:0000313" key="1">
    <source>
        <dbReference type="EMBL" id="KKM91285.1"/>
    </source>
</evidence>
<gene>
    <name evidence="1" type="ORF">LCGC14_1230090</name>
</gene>
<dbReference type="EMBL" id="LAZR01006556">
    <property type="protein sequence ID" value="KKM91285.1"/>
    <property type="molecule type" value="Genomic_DNA"/>
</dbReference>
<dbReference type="AlphaFoldDB" id="A0A0F9NR61"/>
<sequence length="55" mass="6047">MPVNQSTKPGLNFPDTLTMKITPTAALKPQNAISRSLFSQNFASVIVFLLLKNEL</sequence>
<proteinExistence type="predicted"/>
<name>A0A0F9NR61_9ZZZZ</name>
<protein>
    <submittedName>
        <fullName evidence="1">Uncharacterized protein</fullName>
    </submittedName>
</protein>
<accession>A0A0F9NR61</accession>